<protein>
    <recommendedName>
        <fullName evidence="4">PsiF repeat-containing protein</fullName>
    </recommendedName>
</protein>
<comment type="caution">
    <text evidence="2">The sequence shown here is derived from an EMBL/GenBank/DDBJ whole genome shotgun (WGS) entry which is preliminary data.</text>
</comment>
<organism evidence="2 3">
    <name type="scientific">Microvirga subterranea</name>
    <dbReference type="NCBI Taxonomy" id="186651"/>
    <lineage>
        <taxon>Bacteria</taxon>
        <taxon>Pseudomonadati</taxon>
        <taxon>Pseudomonadota</taxon>
        <taxon>Alphaproteobacteria</taxon>
        <taxon>Hyphomicrobiales</taxon>
        <taxon>Methylobacteriaceae</taxon>
        <taxon>Microvirga</taxon>
    </lineage>
</organism>
<name>A0A370HZ29_9HYPH</name>
<dbReference type="AlphaFoldDB" id="A0A370HZ29"/>
<dbReference type="InterPro" id="IPR011690">
    <property type="entry name" value="P_starv_induced_PsiF"/>
</dbReference>
<reference evidence="2 3" key="1">
    <citation type="submission" date="2018-07" db="EMBL/GenBank/DDBJ databases">
        <title>Genomic Encyclopedia of Type Strains, Phase IV (KMG-IV): sequencing the most valuable type-strain genomes for metagenomic binning, comparative biology and taxonomic classification.</title>
        <authorList>
            <person name="Goeker M."/>
        </authorList>
    </citation>
    <scope>NUCLEOTIDE SEQUENCE [LARGE SCALE GENOMIC DNA]</scope>
    <source>
        <strain evidence="2 3">DSM 14364</strain>
    </source>
</reference>
<feature type="signal peptide" evidence="1">
    <location>
        <begin position="1"/>
        <end position="19"/>
    </location>
</feature>
<sequence length="81" mass="8412">MRTFATALLLMTCAGSAMAAEASCTAQATDKKLAGAAKTSFMTKCERDMKASCDTQASEKKLSGAAKTSFTNKCVKDSVGM</sequence>
<keyword evidence="1" id="KW-0732">Signal</keyword>
<gene>
    <name evidence="2" type="ORF">DES45_101472</name>
</gene>
<evidence type="ECO:0000256" key="1">
    <source>
        <dbReference type="SAM" id="SignalP"/>
    </source>
</evidence>
<proteinExistence type="predicted"/>
<dbReference type="Pfam" id="PF07769">
    <property type="entry name" value="PsiF_repeat"/>
    <property type="match status" value="1"/>
</dbReference>
<evidence type="ECO:0008006" key="4">
    <source>
        <dbReference type="Google" id="ProtNLM"/>
    </source>
</evidence>
<dbReference type="RefSeq" id="WP_114768349.1">
    <property type="nucleotide sequence ID" value="NZ_QQBB01000001.1"/>
</dbReference>
<keyword evidence="3" id="KW-1185">Reference proteome</keyword>
<dbReference type="EMBL" id="QQBB01000001">
    <property type="protein sequence ID" value="RDI62204.1"/>
    <property type="molecule type" value="Genomic_DNA"/>
</dbReference>
<feature type="chain" id="PRO_5016621421" description="PsiF repeat-containing protein" evidence="1">
    <location>
        <begin position="20"/>
        <end position="81"/>
    </location>
</feature>
<accession>A0A370HZ29</accession>
<dbReference type="Proteomes" id="UP000254925">
    <property type="component" value="Unassembled WGS sequence"/>
</dbReference>
<evidence type="ECO:0000313" key="3">
    <source>
        <dbReference type="Proteomes" id="UP000254925"/>
    </source>
</evidence>
<evidence type="ECO:0000313" key="2">
    <source>
        <dbReference type="EMBL" id="RDI62204.1"/>
    </source>
</evidence>
<dbReference type="OrthoDB" id="8402975at2"/>